<proteinExistence type="inferred from homology"/>
<comment type="caution">
    <text evidence="4">The sequence shown here is derived from an EMBL/GenBank/DDBJ whole genome shotgun (WGS) entry which is preliminary data.</text>
</comment>
<comment type="similarity">
    <text evidence="1">Belongs to the multicopper oxidase family.</text>
</comment>
<accession>A0A7J7I8A4</accession>
<dbReference type="InterPro" id="IPR011707">
    <property type="entry name" value="Cu-oxidase-like_N"/>
</dbReference>
<protein>
    <recommendedName>
        <fullName evidence="3">Plastocyanin-like domain-containing protein</fullName>
    </recommendedName>
</protein>
<evidence type="ECO:0000313" key="5">
    <source>
        <dbReference type="Proteomes" id="UP000593564"/>
    </source>
</evidence>
<dbReference type="SUPFAM" id="SSF49503">
    <property type="entry name" value="Cupredoxins"/>
    <property type="match status" value="1"/>
</dbReference>
<keyword evidence="2" id="KW-0732">Signal</keyword>
<dbReference type="PROSITE" id="PS51257">
    <property type="entry name" value="PROKAR_LIPOPROTEIN"/>
    <property type="match status" value="1"/>
</dbReference>
<keyword evidence="5" id="KW-1185">Reference proteome</keyword>
<dbReference type="EMBL" id="JACBKZ010000001">
    <property type="protein sequence ID" value="KAF5961233.1"/>
    <property type="molecule type" value="Genomic_DNA"/>
</dbReference>
<feature type="signal peptide" evidence="2">
    <location>
        <begin position="1"/>
        <end position="24"/>
    </location>
</feature>
<dbReference type="GO" id="GO:0005507">
    <property type="term" value="F:copper ion binding"/>
    <property type="evidence" value="ECO:0007669"/>
    <property type="project" value="InterPro"/>
</dbReference>
<dbReference type="Gene3D" id="2.60.40.420">
    <property type="entry name" value="Cupredoxins - blue copper proteins"/>
    <property type="match status" value="1"/>
</dbReference>
<sequence length="138" mass="15747">MTRSIFLQIFLGIFACLSVSWVKAEDPYRYFTLEVTYGTISPLGVNQRFRFIFTFLWGILINGQFPGPTLDCITNDNVIVDVINNLDEPFLITWSVFASFPSSSIRMELNRGSPHGKMECLERIAQSLQTQTGHTRCK</sequence>
<dbReference type="Proteomes" id="UP000593564">
    <property type="component" value="Unassembled WGS sequence"/>
</dbReference>
<evidence type="ECO:0000313" key="4">
    <source>
        <dbReference type="EMBL" id="KAF5961233.1"/>
    </source>
</evidence>
<reference evidence="5" key="1">
    <citation type="journal article" date="2020" name="Nat. Commun.">
        <title>Genome assembly of wild tea tree DASZ reveals pedigree and selection history of tea varieties.</title>
        <authorList>
            <person name="Zhang W."/>
            <person name="Zhang Y."/>
            <person name="Qiu H."/>
            <person name="Guo Y."/>
            <person name="Wan H."/>
            <person name="Zhang X."/>
            <person name="Scossa F."/>
            <person name="Alseekh S."/>
            <person name="Zhang Q."/>
            <person name="Wang P."/>
            <person name="Xu L."/>
            <person name="Schmidt M.H."/>
            <person name="Jia X."/>
            <person name="Li D."/>
            <person name="Zhu A."/>
            <person name="Guo F."/>
            <person name="Chen W."/>
            <person name="Ni D."/>
            <person name="Usadel B."/>
            <person name="Fernie A.R."/>
            <person name="Wen W."/>
        </authorList>
    </citation>
    <scope>NUCLEOTIDE SEQUENCE [LARGE SCALE GENOMIC DNA]</scope>
    <source>
        <strain evidence="5">cv. G240</strain>
    </source>
</reference>
<dbReference type="InterPro" id="IPR008972">
    <property type="entry name" value="Cupredoxin"/>
</dbReference>
<evidence type="ECO:0000256" key="1">
    <source>
        <dbReference type="ARBA" id="ARBA00010609"/>
    </source>
</evidence>
<evidence type="ECO:0000256" key="2">
    <source>
        <dbReference type="SAM" id="SignalP"/>
    </source>
</evidence>
<dbReference type="Pfam" id="PF07732">
    <property type="entry name" value="Cu-oxidase_3"/>
    <property type="match status" value="1"/>
</dbReference>
<evidence type="ECO:0000259" key="3">
    <source>
        <dbReference type="Pfam" id="PF07732"/>
    </source>
</evidence>
<reference evidence="4 5" key="2">
    <citation type="submission" date="2020-07" db="EMBL/GenBank/DDBJ databases">
        <title>Genome assembly of wild tea tree DASZ reveals pedigree and selection history of tea varieties.</title>
        <authorList>
            <person name="Zhang W."/>
        </authorList>
    </citation>
    <scope>NUCLEOTIDE SEQUENCE [LARGE SCALE GENOMIC DNA]</scope>
    <source>
        <strain evidence="5">cv. G240</strain>
        <tissue evidence="4">Leaf</tissue>
    </source>
</reference>
<dbReference type="AlphaFoldDB" id="A0A7J7I8A4"/>
<feature type="chain" id="PRO_5029794033" description="Plastocyanin-like domain-containing protein" evidence="2">
    <location>
        <begin position="25"/>
        <end position="138"/>
    </location>
</feature>
<gene>
    <name evidence="4" type="ORF">HYC85_002442</name>
</gene>
<name>A0A7J7I8A4_CAMSI</name>
<organism evidence="4 5">
    <name type="scientific">Camellia sinensis</name>
    <name type="common">Tea plant</name>
    <name type="synonym">Thea sinensis</name>
    <dbReference type="NCBI Taxonomy" id="4442"/>
    <lineage>
        <taxon>Eukaryota</taxon>
        <taxon>Viridiplantae</taxon>
        <taxon>Streptophyta</taxon>
        <taxon>Embryophyta</taxon>
        <taxon>Tracheophyta</taxon>
        <taxon>Spermatophyta</taxon>
        <taxon>Magnoliopsida</taxon>
        <taxon>eudicotyledons</taxon>
        <taxon>Gunneridae</taxon>
        <taxon>Pentapetalae</taxon>
        <taxon>asterids</taxon>
        <taxon>Ericales</taxon>
        <taxon>Theaceae</taxon>
        <taxon>Camellia</taxon>
    </lineage>
</organism>
<feature type="domain" description="Plastocyanin-like" evidence="3">
    <location>
        <begin position="58"/>
        <end position="95"/>
    </location>
</feature>